<dbReference type="Proteomes" id="UP000268162">
    <property type="component" value="Unassembled WGS sequence"/>
</dbReference>
<proteinExistence type="predicted"/>
<feature type="region of interest" description="Disordered" evidence="1">
    <location>
        <begin position="116"/>
        <end position="153"/>
    </location>
</feature>
<organism evidence="2 3">
    <name type="scientific">Dimargaris cristalligena</name>
    <dbReference type="NCBI Taxonomy" id="215637"/>
    <lineage>
        <taxon>Eukaryota</taxon>
        <taxon>Fungi</taxon>
        <taxon>Fungi incertae sedis</taxon>
        <taxon>Zoopagomycota</taxon>
        <taxon>Kickxellomycotina</taxon>
        <taxon>Dimargaritomycetes</taxon>
        <taxon>Dimargaritales</taxon>
        <taxon>Dimargaritaceae</taxon>
        <taxon>Dimargaris</taxon>
    </lineage>
</organism>
<protein>
    <submittedName>
        <fullName evidence="2">Uncharacterized protein</fullName>
    </submittedName>
</protein>
<accession>A0A4V1J3S9</accession>
<sequence length="356" mass="38665">MKKQNAKKQKVDHVGKMLKDKADQKAQIAARVAPEAPKKNEVKKVYALGSPGHNRKVLGVTLTEVKRRINEETAIVKVALDANGDPTGESSTFNYRDTAACTKRRREYTRRNLIGRSSKTAKQRRKNNHVSAVGTRGTKPSKKNSAKGAPSTTDLGAKITIRIEADNNQAVVLKDDDLGYSTTLDPKAANQLGQHLIQAARIAAINVLDPPAQRTVRDGAGMLDTFDALAALTAHPKAFFSLQQLLDHLAAHPDENPLVYANAVKLQLDVQAALETYLEGRKQLGLRNVMEGLVVGAGALAMAVGRTTQDVPMPDQDVAASLAHHCVTCFGQNLHVSWKAPQWSTRPTHEPPHSTN</sequence>
<name>A0A4V1J3S9_9FUNG</name>
<reference evidence="3" key="1">
    <citation type="journal article" date="2018" name="Nat. Microbiol.">
        <title>Leveraging single-cell genomics to expand the fungal tree of life.</title>
        <authorList>
            <person name="Ahrendt S.R."/>
            <person name="Quandt C.A."/>
            <person name="Ciobanu D."/>
            <person name="Clum A."/>
            <person name="Salamov A."/>
            <person name="Andreopoulos B."/>
            <person name="Cheng J.F."/>
            <person name="Woyke T."/>
            <person name="Pelin A."/>
            <person name="Henrissat B."/>
            <person name="Reynolds N.K."/>
            <person name="Benny G.L."/>
            <person name="Smith M.E."/>
            <person name="James T.Y."/>
            <person name="Grigoriev I.V."/>
        </authorList>
    </citation>
    <scope>NUCLEOTIDE SEQUENCE [LARGE SCALE GENOMIC DNA]</scope>
    <source>
        <strain evidence="3">RSA 468</strain>
    </source>
</reference>
<keyword evidence="3" id="KW-1185">Reference proteome</keyword>
<feature type="compositionally biased region" description="Basic residues" evidence="1">
    <location>
        <begin position="119"/>
        <end position="128"/>
    </location>
</feature>
<feature type="region of interest" description="Disordered" evidence="1">
    <location>
        <begin position="1"/>
        <end position="36"/>
    </location>
</feature>
<evidence type="ECO:0000313" key="3">
    <source>
        <dbReference type="Proteomes" id="UP000268162"/>
    </source>
</evidence>
<dbReference type="AlphaFoldDB" id="A0A4V1J3S9"/>
<feature type="compositionally biased region" description="Basic and acidic residues" evidence="1">
    <location>
        <begin position="9"/>
        <end position="24"/>
    </location>
</feature>
<dbReference type="EMBL" id="ML004376">
    <property type="protein sequence ID" value="RKP33119.1"/>
    <property type="molecule type" value="Genomic_DNA"/>
</dbReference>
<evidence type="ECO:0000256" key="1">
    <source>
        <dbReference type="SAM" id="MobiDB-lite"/>
    </source>
</evidence>
<evidence type="ECO:0000313" key="2">
    <source>
        <dbReference type="EMBL" id="RKP33119.1"/>
    </source>
</evidence>
<gene>
    <name evidence="2" type="ORF">BJ085DRAFT_34700</name>
</gene>